<reference evidence="2" key="1">
    <citation type="journal article" date="2023" name="Plant Biotechnol. J.">
        <title>Chromosome-level wild Hevea brasiliensis genome provides new tools for genomic-assisted breeding and valuable loci to elevate rubber yield.</title>
        <authorList>
            <person name="Cheng H."/>
            <person name="Song X."/>
            <person name="Hu Y."/>
            <person name="Wu T."/>
            <person name="Yang Q."/>
            <person name="An Z."/>
            <person name="Feng S."/>
            <person name="Deng Z."/>
            <person name="Wu W."/>
            <person name="Zeng X."/>
            <person name="Tu M."/>
            <person name="Wang X."/>
            <person name="Huang H."/>
        </authorList>
    </citation>
    <scope>NUCLEOTIDE SEQUENCE</scope>
    <source>
        <strain evidence="2">MT/VB/25A 57/8</strain>
    </source>
</reference>
<sequence>MAKQCKTHSLKPLVFFFLLISLSIFSSSSSARARLLHEHHSLSQNLAASEPALNLALPSDKLIDSSPSEKDSEHVIPCEMDSSNVKVEARLAGKYGPRILNMLLKGPVSYSGPSKGTNDVNN</sequence>
<evidence type="ECO:0000256" key="1">
    <source>
        <dbReference type="SAM" id="SignalP"/>
    </source>
</evidence>
<protein>
    <submittedName>
        <fullName evidence="2">Uncharacterized protein</fullName>
    </submittedName>
</protein>
<proteinExistence type="predicted"/>
<dbReference type="EMBL" id="JARPOI010000014">
    <property type="protein sequence ID" value="KAJ9160455.1"/>
    <property type="molecule type" value="Genomic_DNA"/>
</dbReference>
<accession>A0ABQ9L6Z7</accession>
<evidence type="ECO:0000313" key="2">
    <source>
        <dbReference type="EMBL" id="KAJ9160455.1"/>
    </source>
</evidence>
<organism evidence="2 3">
    <name type="scientific">Hevea brasiliensis</name>
    <name type="common">Para rubber tree</name>
    <name type="synonym">Siphonia brasiliensis</name>
    <dbReference type="NCBI Taxonomy" id="3981"/>
    <lineage>
        <taxon>Eukaryota</taxon>
        <taxon>Viridiplantae</taxon>
        <taxon>Streptophyta</taxon>
        <taxon>Embryophyta</taxon>
        <taxon>Tracheophyta</taxon>
        <taxon>Spermatophyta</taxon>
        <taxon>Magnoliopsida</taxon>
        <taxon>eudicotyledons</taxon>
        <taxon>Gunneridae</taxon>
        <taxon>Pentapetalae</taxon>
        <taxon>rosids</taxon>
        <taxon>fabids</taxon>
        <taxon>Malpighiales</taxon>
        <taxon>Euphorbiaceae</taxon>
        <taxon>Crotonoideae</taxon>
        <taxon>Micrandreae</taxon>
        <taxon>Hevea</taxon>
    </lineage>
</organism>
<keyword evidence="3" id="KW-1185">Reference proteome</keyword>
<feature type="signal peptide" evidence="1">
    <location>
        <begin position="1"/>
        <end position="30"/>
    </location>
</feature>
<dbReference type="Proteomes" id="UP001174677">
    <property type="component" value="Chromosome 14"/>
</dbReference>
<feature type="chain" id="PRO_5046772366" evidence="1">
    <location>
        <begin position="31"/>
        <end position="122"/>
    </location>
</feature>
<keyword evidence="1" id="KW-0732">Signal</keyword>
<evidence type="ECO:0000313" key="3">
    <source>
        <dbReference type="Proteomes" id="UP001174677"/>
    </source>
</evidence>
<gene>
    <name evidence="2" type="ORF">P3X46_025855</name>
</gene>
<comment type="caution">
    <text evidence="2">The sequence shown here is derived from an EMBL/GenBank/DDBJ whole genome shotgun (WGS) entry which is preliminary data.</text>
</comment>
<name>A0ABQ9L6Z7_HEVBR</name>